<comment type="caution">
    <text evidence="1">The sequence shown here is derived from an EMBL/GenBank/DDBJ whole genome shotgun (WGS) entry which is preliminary data.</text>
</comment>
<sequence>MTPESLARLLRRRGWHVPAPVARAWAAGSAARRPPPPELLAWLRRLAVQLRRDPLPRLDPAAARDAGGQPPRVLVDWLRRLAAYHLRNPPPPPPGEWRAAAVIAPPRGRPH</sequence>
<protein>
    <submittedName>
        <fullName evidence="1">Uncharacterized protein</fullName>
    </submittedName>
</protein>
<dbReference type="AlphaFoldDB" id="A0A8J2ZEV2"/>
<accession>A0A8J2ZEV2</accession>
<dbReference type="RefSeq" id="WP_188903093.1">
    <property type="nucleotide sequence ID" value="NZ_BMKS01000015.1"/>
</dbReference>
<proteinExistence type="predicted"/>
<dbReference type="EMBL" id="BMKS01000015">
    <property type="protein sequence ID" value="GGG46987.1"/>
    <property type="molecule type" value="Genomic_DNA"/>
</dbReference>
<evidence type="ECO:0000313" key="2">
    <source>
        <dbReference type="Proteomes" id="UP000597507"/>
    </source>
</evidence>
<gene>
    <name evidence="1" type="ORF">GCM10010964_37930</name>
</gene>
<name>A0A8J2ZEV2_9PROT</name>
<evidence type="ECO:0000313" key="1">
    <source>
        <dbReference type="EMBL" id="GGG46987.1"/>
    </source>
</evidence>
<organism evidence="1 2">
    <name type="scientific">Caldovatus sediminis</name>
    <dbReference type="NCBI Taxonomy" id="2041189"/>
    <lineage>
        <taxon>Bacteria</taxon>
        <taxon>Pseudomonadati</taxon>
        <taxon>Pseudomonadota</taxon>
        <taxon>Alphaproteobacteria</taxon>
        <taxon>Acetobacterales</taxon>
        <taxon>Roseomonadaceae</taxon>
        <taxon>Caldovatus</taxon>
    </lineage>
</organism>
<reference evidence="1 2" key="1">
    <citation type="journal article" date="2014" name="Int. J. Syst. Evol. Microbiol.">
        <title>Complete genome sequence of Corynebacterium casei LMG S-19264T (=DSM 44701T), isolated from a smear-ripened cheese.</title>
        <authorList>
            <consortium name="US DOE Joint Genome Institute (JGI-PGF)"/>
            <person name="Walter F."/>
            <person name="Albersmeier A."/>
            <person name="Kalinowski J."/>
            <person name="Ruckert C."/>
        </authorList>
    </citation>
    <scope>NUCLEOTIDE SEQUENCE [LARGE SCALE GENOMIC DNA]</scope>
    <source>
        <strain evidence="1 2">CGMCC 1.16330</strain>
    </source>
</reference>
<keyword evidence="2" id="KW-1185">Reference proteome</keyword>
<dbReference type="Proteomes" id="UP000597507">
    <property type="component" value="Unassembled WGS sequence"/>
</dbReference>